<evidence type="ECO:0000256" key="8">
    <source>
        <dbReference type="ARBA" id="ARBA00023306"/>
    </source>
</evidence>
<dbReference type="CDD" id="cd03785">
    <property type="entry name" value="GT28_MurG"/>
    <property type="match status" value="1"/>
</dbReference>
<dbReference type="RefSeq" id="WP_133229488.1">
    <property type="nucleotide sequence ID" value="NZ_SOZE01000001.1"/>
</dbReference>
<dbReference type="GO" id="GO:0051301">
    <property type="term" value="P:cell division"/>
    <property type="evidence" value="ECO:0007669"/>
    <property type="project" value="UniProtKB-KW"/>
</dbReference>
<keyword evidence="1 10" id="KW-1003">Cell membrane</keyword>
<evidence type="ECO:0000256" key="1">
    <source>
        <dbReference type="ARBA" id="ARBA00022475"/>
    </source>
</evidence>
<dbReference type="PANTHER" id="PTHR21015:SF22">
    <property type="entry name" value="GLYCOSYLTRANSFERASE"/>
    <property type="match status" value="1"/>
</dbReference>
<accession>A0A4Y8SQS4</accession>
<comment type="catalytic activity">
    <reaction evidence="10">
        <text>di-trans,octa-cis-undecaprenyl diphospho-N-acetyl-alpha-D-muramoyl-L-alanyl-D-glutamyl-meso-2,6-diaminopimeloyl-D-alanyl-D-alanine + UDP-N-acetyl-alpha-D-glucosamine = di-trans,octa-cis-undecaprenyl diphospho-[N-acetyl-alpha-D-glucosaminyl-(1-&gt;4)]-N-acetyl-alpha-D-muramoyl-L-alanyl-D-glutamyl-meso-2,6-diaminopimeloyl-D-alanyl-D-alanine + UDP + H(+)</text>
        <dbReference type="Rhea" id="RHEA:31227"/>
        <dbReference type="ChEBI" id="CHEBI:15378"/>
        <dbReference type="ChEBI" id="CHEBI:57705"/>
        <dbReference type="ChEBI" id="CHEBI:58223"/>
        <dbReference type="ChEBI" id="CHEBI:61387"/>
        <dbReference type="ChEBI" id="CHEBI:61388"/>
        <dbReference type="EC" id="2.4.1.227"/>
    </reaction>
</comment>
<keyword evidence="6 10" id="KW-0573">Peptidoglycan synthesis</keyword>
<dbReference type="SUPFAM" id="SSF53756">
    <property type="entry name" value="UDP-Glycosyltransferase/glycogen phosphorylase"/>
    <property type="match status" value="1"/>
</dbReference>
<comment type="subcellular location">
    <subcellularLocation>
        <location evidence="10">Cell membrane</location>
        <topology evidence="10">Peripheral membrane protein</topology>
        <orientation evidence="10">Cytoplasmic side</orientation>
    </subcellularLocation>
</comment>
<gene>
    <name evidence="10 13" type="primary">murG</name>
    <name evidence="13" type="ORF">E2R66_01665</name>
</gene>
<dbReference type="GO" id="GO:0050511">
    <property type="term" value="F:undecaprenyldiphospho-muramoylpentapeptide beta-N-acetylglucosaminyltransferase activity"/>
    <property type="evidence" value="ECO:0007669"/>
    <property type="project" value="UniProtKB-UniRule"/>
</dbReference>
<dbReference type="GO" id="GO:0071555">
    <property type="term" value="P:cell wall organization"/>
    <property type="evidence" value="ECO:0007669"/>
    <property type="project" value="UniProtKB-KW"/>
</dbReference>
<feature type="binding site" evidence="10">
    <location>
        <position position="228"/>
    </location>
    <ligand>
        <name>UDP-N-acetyl-alpha-D-glucosamine</name>
        <dbReference type="ChEBI" id="CHEBI:57705"/>
    </ligand>
</feature>
<keyword evidence="14" id="KW-1185">Reference proteome</keyword>
<dbReference type="GO" id="GO:0008360">
    <property type="term" value="P:regulation of cell shape"/>
    <property type="evidence" value="ECO:0007669"/>
    <property type="project" value="UniProtKB-KW"/>
</dbReference>
<keyword evidence="7 10" id="KW-0472">Membrane</keyword>
<dbReference type="InterPro" id="IPR006009">
    <property type="entry name" value="GlcNAc_MurG"/>
</dbReference>
<evidence type="ECO:0000256" key="6">
    <source>
        <dbReference type="ARBA" id="ARBA00022984"/>
    </source>
</evidence>
<keyword evidence="4 10" id="KW-0808">Transferase</keyword>
<keyword evidence="5 10" id="KW-0133">Cell shape</keyword>
<organism evidence="13 14">
    <name type="scientific">Mucilaginibacter psychrotolerans</name>
    <dbReference type="NCBI Taxonomy" id="1524096"/>
    <lineage>
        <taxon>Bacteria</taxon>
        <taxon>Pseudomonadati</taxon>
        <taxon>Bacteroidota</taxon>
        <taxon>Sphingobacteriia</taxon>
        <taxon>Sphingobacteriales</taxon>
        <taxon>Sphingobacteriaceae</taxon>
        <taxon>Mucilaginibacter</taxon>
    </lineage>
</organism>
<evidence type="ECO:0000256" key="5">
    <source>
        <dbReference type="ARBA" id="ARBA00022960"/>
    </source>
</evidence>
<proteinExistence type="inferred from homology"/>
<dbReference type="InterPro" id="IPR007235">
    <property type="entry name" value="Glyco_trans_28_C"/>
</dbReference>
<dbReference type="InterPro" id="IPR004276">
    <property type="entry name" value="GlycoTrans_28_N"/>
</dbReference>
<dbReference type="HAMAP" id="MF_00033">
    <property type="entry name" value="MurG"/>
    <property type="match status" value="1"/>
</dbReference>
<evidence type="ECO:0000256" key="2">
    <source>
        <dbReference type="ARBA" id="ARBA00022618"/>
    </source>
</evidence>
<feature type="binding site" evidence="10">
    <location>
        <position position="155"/>
    </location>
    <ligand>
        <name>UDP-N-acetyl-alpha-D-glucosamine</name>
        <dbReference type="ChEBI" id="CHEBI:57705"/>
    </ligand>
</feature>
<reference evidence="13 14" key="1">
    <citation type="journal article" date="2017" name="Int. J. Syst. Evol. Microbiol.">
        <title>Mucilaginibacterpsychrotolerans sp. nov., isolated from peatlands.</title>
        <authorList>
            <person name="Deng Y."/>
            <person name="Shen L."/>
            <person name="Xu B."/>
            <person name="Liu Y."/>
            <person name="Gu Z."/>
            <person name="Liu H."/>
            <person name="Zhou Y."/>
        </authorList>
    </citation>
    <scope>NUCLEOTIDE SEQUENCE [LARGE SCALE GENOMIC DNA]</scope>
    <source>
        <strain evidence="13 14">NH7-4</strain>
    </source>
</reference>
<dbReference type="NCBIfam" id="TIGR01133">
    <property type="entry name" value="murG"/>
    <property type="match status" value="1"/>
</dbReference>
<evidence type="ECO:0000256" key="7">
    <source>
        <dbReference type="ARBA" id="ARBA00023136"/>
    </source>
</evidence>
<feature type="binding site" evidence="10">
    <location>
        <position position="282"/>
    </location>
    <ligand>
        <name>UDP-N-acetyl-alpha-D-glucosamine</name>
        <dbReference type="ChEBI" id="CHEBI:57705"/>
    </ligand>
</feature>
<name>A0A4Y8SQS4_9SPHI</name>
<dbReference type="AlphaFoldDB" id="A0A4Y8SQS4"/>
<evidence type="ECO:0000259" key="12">
    <source>
        <dbReference type="Pfam" id="PF04101"/>
    </source>
</evidence>
<feature type="domain" description="Glycosyltransferase family 28 N-terminal" evidence="11">
    <location>
        <begin position="34"/>
        <end position="173"/>
    </location>
</feature>
<evidence type="ECO:0000313" key="13">
    <source>
        <dbReference type="EMBL" id="TFF40910.1"/>
    </source>
</evidence>
<evidence type="ECO:0000256" key="4">
    <source>
        <dbReference type="ARBA" id="ARBA00022679"/>
    </source>
</evidence>
<feature type="binding site" evidence="10">
    <location>
        <position position="196"/>
    </location>
    <ligand>
        <name>UDP-N-acetyl-alpha-D-glucosamine</name>
        <dbReference type="ChEBI" id="CHEBI:57705"/>
    </ligand>
</feature>
<protein>
    <recommendedName>
        <fullName evidence="10">UDP-N-acetylglucosamine--N-acetylmuramyl-(pentapeptide) pyrophosphoryl-undecaprenol N-acetylglucosamine transferase</fullName>
        <ecNumber evidence="10">2.4.1.227</ecNumber>
    </recommendedName>
    <alternativeName>
        <fullName evidence="10">Undecaprenyl-PP-MurNAc-pentapeptide-UDPGlcNAc GlcNAc transferase</fullName>
    </alternativeName>
</protein>
<keyword evidence="8 10" id="KW-0131">Cell cycle</keyword>
<dbReference type="Gene3D" id="3.40.50.2000">
    <property type="entry name" value="Glycogen Phosphorylase B"/>
    <property type="match status" value="2"/>
</dbReference>
<dbReference type="GO" id="GO:0009252">
    <property type="term" value="P:peptidoglycan biosynthetic process"/>
    <property type="evidence" value="ECO:0007669"/>
    <property type="project" value="UniProtKB-UniRule"/>
</dbReference>
<comment type="function">
    <text evidence="10">Cell wall formation. Catalyzes the transfer of a GlcNAc subunit on undecaprenyl-pyrophosphoryl-MurNAc-pentapeptide (lipid intermediate I) to form undecaprenyl-pyrophosphoryl-MurNAc-(pentapeptide)GlcNAc (lipid intermediate II).</text>
</comment>
<dbReference type="UniPathway" id="UPA00219"/>
<dbReference type="EMBL" id="SOZE01000001">
    <property type="protein sequence ID" value="TFF40910.1"/>
    <property type="molecule type" value="Genomic_DNA"/>
</dbReference>
<comment type="pathway">
    <text evidence="10">Cell wall biogenesis; peptidoglycan biosynthesis.</text>
</comment>
<keyword evidence="3 10" id="KW-0328">Glycosyltransferase</keyword>
<feature type="binding site" evidence="10">
    <location>
        <position position="327"/>
    </location>
    <ligand>
        <name>UDP-N-acetyl-alpha-D-glucosamine</name>
        <dbReference type="ChEBI" id="CHEBI:57705"/>
    </ligand>
</feature>
<dbReference type="OrthoDB" id="9808936at2"/>
<dbReference type="Pfam" id="PF04101">
    <property type="entry name" value="Glyco_tran_28_C"/>
    <property type="match status" value="1"/>
</dbReference>
<evidence type="ECO:0000256" key="9">
    <source>
        <dbReference type="ARBA" id="ARBA00023316"/>
    </source>
</evidence>
<comment type="caution">
    <text evidence="13">The sequence shown here is derived from an EMBL/GenBank/DDBJ whole genome shotgun (WGS) entry which is preliminary data.</text>
</comment>
<dbReference type="Pfam" id="PF03033">
    <property type="entry name" value="Glyco_transf_28"/>
    <property type="match status" value="1"/>
</dbReference>
<evidence type="ECO:0000256" key="3">
    <source>
        <dbReference type="ARBA" id="ARBA00022676"/>
    </source>
</evidence>
<dbReference type="EC" id="2.4.1.227" evidence="10"/>
<feature type="domain" description="Glycosyl transferase family 28 C-terminal" evidence="12">
    <location>
        <begin position="221"/>
        <end position="372"/>
    </location>
</feature>
<sequence>MSRNQDIATNPKLPLQAVREAKLPLHGAEGARRIIISGGGTGGHIFPAIAIANALKKLNPATEILFVGASGRMEMEKVPAAGYEIMGLDIQGIQRKSIIKNLMFPWKLLNSVRKAVKIIKDFKPDACVGVGGYASGPLLYAAGVMGIPTLIQEQNSFAGVTNKWLGKKAKKICVAFDGMDKFFPKERIIKTGNPIRKESVDIAGKQTQALEQYKLSSGKKTILVTGGSLGAGTLNKSLLAGLDKIIAADVQVIWQTGKFYYKSIVEQLGANIHANVCVVEFISRMDLAFAAADVIISRAGAGTIAELCVIKKPVILVPSPNVAEDHQTKNALALVTEYAALLVADRDAEAKLVDKAIELLNDKDLQKKLSDNIGKLAMPNADEVIAKEVIQITNNS</sequence>
<comment type="caution">
    <text evidence="10">Lacks conserved residue(s) required for the propagation of feature annotation.</text>
</comment>
<dbReference type="GO" id="GO:0005975">
    <property type="term" value="P:carbohydrate metabolic process"/>
    <property type="evidence" value="ECO:0007669"/>
    <property type="project" value="InterPro"/>
</dbReference>
<evidence type="ECO:0000259" key="11">
    <source>
        <dbReference type="Pfam" id="PF03033"/>
    </source>
</evidence>
<keyword evidence="2 10" id="KW-0132">Cell division</keyword>
<keyword evidence="9 10" id="KW-0961">Cell wall biogenesis/degradation</keyword>
<evidence type="ECO:0000256" key="10">
    <source>
        <dbReference type="HAMAP-Rule" id="MF_00033"/>
    </source>
</evidence>
<dbReference type="PANTHER" id="PTHR21015">
    <property type="entry name" value="UDP-N-ACETYLGLUCOSAMINE--N-ACETYLMURAMYL-(PENTAPEPTIDE) PYROPHOSPHORYL-UNDECAPRENOL N-ACETYLGLUCOSAMINE TRANSFERASE 1"/>
    <property type="match status" value="1"/>
</dbReference>
<evidence type="ECO:0000313" key="14">
    <source>
        <dbReference type="Proteomes" id="UP000297540"/>
    </source>
</evidence>
<dbReference type="Proteomes" id="UP000297540">
    <property type="component" value="Unassembled WGS sequence"/>
</dbReference>
<dbReference type="GO" id="GO:0005886">
    <property type="term" value="C:plasma membrane"/>
    <property type="evidence" value="ECO:0007669"/>
    <property type="project" value="UniProtKB-SubCell"/>
</dbReference>
<comment type="similarity">
    <text evidence="10">Belongs to the glycosyltransferase 28 family. MurG subfamily.</text>
</comment>
<dbReference type="GO" id="GO:0051991">
    <property type="term" value="F:UDP-N-acetyl-D-glucosamine:N-acetylmuramoyl-L-alanyl-D-glutamyl-meso-2,6-diaminopimelyl-D-alanyl-D-alanine-diphosphoundecaprenol 4-beta-N-acetylglucosaminlytransferase activity"/>
    <property type="evidence" value="ECO:0007669"/>
    <property type="project" value="RHEA"/>
</dbReference>
<feature type="binding site" evidence="10">
    <location>
        <begin position="41"/>
        <end position="43"/>
    </location>
    <ligand>
        <name>UDP-N-acetyl-alpha-D-glucosamine</name>
        <dbReference type="ChEBI" id="CHEBI:57705"/>
    </ligand>
</feature>